<comment type="caution">
    <text evidence="1">The sequence shown here is derived from an EMBL/GenBank/DDBJ whole genome shotgun (WGS) entry which is preliminary data.</text>
</comment>
<dbReference type="AlphaFoldDB" id="A0A5A7U9A6"/>
<sequence length="221" mass="25385">MANRISLPLISLSSSKSTRKSIALKKVGSKSSVASNAYTESITHSHSKGITQEQNQAEAVMAEMETKVYFLMKVVKERDHEITALREDQYGVPPQTSFMYSKPYTKRIDNLRISFGYQPPKFQQFDGKGNPKQHIAHFVETCENEGLRGDQLVRQFVRSLKGNAFEWYTDLEPEVIDNWEHDEAYKHQTMEGCALMWKGKVIAYDSKQLKKHECNYATHDV</sequence>
<gene>
    <name evidence="1" type="ORF">E6C27_scaffold3608G00040</name>
</gene>
<evidence type="ECO:0000313" key="2">
    <source>
        <dbReference type="Proteomes" id="UP000321393"/>
    </source>
</evidence>
<organism evidence="1 2">
    <name type="scientific">Cucumis melo var. makuwa</name>
    <name type="common">Oriental melon</name>
    <dbReference type="NCBI Taxonomy" id="1194695"/>
    <lineage>
        <taxon>Eukaryota</taxon>
        <taxon>Viridiplantae</taxon>
        <taxon>Streptophyta</taxon>
        <taxon>Embryophyta</taxon>
        <taxon>Tracheophyta</taxon>
        <taxon>Spermatophyta</taxon>
        <taxon>Magnoliopsida</taxon>
        <taxon>eudicotyledons</taxon>
        <taxon>Gunneridae</taxon>
        <taxon>Pentapetalae</taxon>
        <taxon>rosids</taxon>
        <taxon>fabids</taxon>
        <taxon>Cucurbitales</taxon>
        <taxon>Cucurbitaceae</taxon>
        <taxon>Benincaseae</taxon>
        <taxon>Cucumis</taxon>
    </lineage>
</organism>
<name>A0A5A7U9A6_CUCMM</name>
<proteinExistence type="predicted"/>
<dbReference type="EMBL" id="SSTE01011551">
    <property type="protein sequence ID" value="KAA0050987.1"/>
    <property type="molecule type" value="Genomic_DNA"/>
</dbReference>
<protein>
    <submittedName>
        <fullName evidence="1">Retrotransposon gag protein</fullName>
    </submittedName>
</protein>
<dbReference type="PANTHER" id="PTHR33437">
    <property type="entry name" value="OS06G0361200 PROTEIN"/>
    <property type="match status" value="1"/>
</dbReference>
<accession>A0A5A7U9A6</accession>
<evidence type="ECO:0000313" key="1">
    <source>
        <dbReference type="EMBL" id="KAA0050987.1"/>
    </source>
</evidence>
<reference evidence="1 2" key="1">
    <citation type="submission" date="2019-08" db="EMBL/GenBank/DDBJ databases">
        <title>Draft genome sequences of two oriental melons (Cucumis melo L. var makuwa).</title>
        <authorList>
            <person name="Kwon S.-Y."/>
        </authorList>
    </citation>
    <scope>NUCLEOTIDE SEQUENCE [LARGE SCALE GENOMIC DNA]</scope>
    <source>
        <strain evidence="2">cv. SW 3</strain>
        <tissue evidence="1">Leaf</tissue>
    </source>
</reference>
<dbReference type="Proteomes" id="UP000321393">
    <property type="component" value="Unassembled WGS sequence"/>
</dbReference>